<sequence>MYELFKEAVLASGLDVLNQTLDVTKDDYCRIKNAFLPGASYEQFISKAADGLLPGAGIDRCITHCVLNHKWVKL</sequence>
<organism evidence="1 2">
    <name type="scientific">[Eubacterium] siraeum 70/3</name>
    <dbReference type="NCBI Taxonomy" id="657319"/>
    <lineage>
        <taxon>Bacteria</taxon>
        <taxon>Bacillati</taxon>
        <taxon>Bacillota</taxon>
        <taxon>Clostridia</taxon>
        <taxon>Eubacteriales</taxon>
        <taxon>Oscillospiraceae</taxon>
        <taxon>Oscillospiraceae incertae sedis</taxon>
    </lineage>
</organism>
<dbReference type="HOGENOM" id="CLU_2682303_0_0_9"/>
<dbReference type="KEGG" id="esu:EUS_17910"/>
<name>D4JUU9_9FIRM</name>
<dbReference type="AlphaFoldDB" id="D4JUU9"/>
<dbReference type="BioCyc" id="ESIR657319:G136K-1517-MONOMER"/>
<reference evidence="1 2" key="1">
    <citation type="submission" date="2010-03" db="EMBL/GenBank/DDBJ databases">
        <title>The genome sequence of Eubacterium siraeum 70/3.</title>
        <authorList>
            <consortium name="metaHIT consortium -- http://www.metahit.eu/"/>
            <person name="Pajon A."/>
            <person name="Turner K."/>
            <person name="Parkhill J."/>
            <person name="Duncan S."/>
            <person name="Flint H."/>
        </authorList>
    </citation>
    <scope>NUCLEOTIDE SEQUENCE [LARGE SCALE GENOMIC DNA]</scope>
    <source>
        <strain evidence="1 2">70/3</strain>
    </source>
</reference>
<accession>D4JUU9</accession>
<dbReference type="EMBL" id="FP929044">
    <property type="protein sequence ID" value="CBK96868.1"/>
    <property type="molecule type" value="Genomic_DNA"/>
</dbReference>
<proteinExistence type="predicted"/>
<protein>
    <submittedName>
        <fullName evidence="1">Uncharacterized protein</fullName>
    </submittedName>
</protein>
<reference evidence="1 2" key="2">
    <citation type="submission" date="2010-03" db="EMBL/GenBank/DDBJ databases">
        <authorList>
            <person name="Pajon A."/>
        </authorList>
    </citation>
    <scope>NUCLEOTIDE SEQUENCE [LARGE SCALE GENOMIC DNA]</scope>
    <source>
        <strain evidence="1 2">70/3</strain>
    </source>
</reference>
<gene>
    <name evidence="1" type="ORF">EUS_17910</name>
</gene>
<evidence type="ECO:0000313" key="2">
    <source>
        <dbReference type="Proteomes" id="UP000008803"/>
    </source>
</evidence>
<evidence type="ECO:0000313" key="1">
    <source>
        <dbReference type="EMBL" id="CBK96868.1"/>
    </source>
</evidence>
<dbReference type="Proteomes" id="UP000008803">
    <property type="component" value="Chromosome"/>
</dbReference>